<dbReference type="OrthoDB" id="2523927at2759"/>
<dbReference type="GO" id="GO:0005524">
    <property type="term" value="F:ATP binding"/>
    <property type="evidence" value="ECO:0007669"/>
    <property type="project" value="InterPro"/>
</dbReference>
<feature type="compositionally biased region" description="Polar residues" evidence="1">
    <location>
        <begin position="434"/>
        <end position="446"/>
    </location>
</feature>
<dbReference type="Pfam" id="PF00069">
    <property type="entry name" value="Pkinase"/>
    <property type="match status" value="1"/>
</dbReference>
<dbReference type="AlphaFoldDB" id="A0A5C3M0B6"/>
<evidence type="ECO:0000259" key="2">
    <source>
        <dbReference type="PROSITE" id="PS50011"/>
    </source>
</evidence>
<dbReference type="InterPro" id="IPR052396">
    <property type="entry name" value="Meiotic_Drive_Suppr_Kinase"/>
</dbReference>
<name>A0A5C3M0B6_9AGAR</name>
<accession>A0A5C3M0B6</accession>
<dbReference type="Gene3D" id="3.30.200.20">
    <property type="entry name" value="Phosphorylase Kinase, domain 1"/>
    <property type="match status" value="1"/>
</dbReference>
<gene>
    <name evidence="3" type="ORF">BDQ12DRAFT_735330</name>
</gene>
<feature type="non-terminal residue" evidence="3">
    <location>
        <position position="711"/>
    </location>
</feature>
<dbReference type="Gene3D" id="1.10.510.10">
    <property type="entry name" value="Transferase(Phosphotransferase) domain 1"/>
    <property type="match status" value="1"/>
</dbReference>
<organism evidence="3 4">
    <name type="scientific">Crucibulum laeve</name>
    <dbReference type="NCBI Taxonomy" id="68775"/>
    <lineage>
        <taxon>Eukaryota</taxon>
        <taxon>Fungi</taxon>
        <taxon>Dikarya</taxon>
        <taxon>Basidiomycota</taxon>
        <taxon>Agaricomycotina</taxon>
        <taxon>Agaricomycetes</taxon>
        <taxon>Agaricomycetidae</taxon>
        <taxon>Agaricales</taxon>
        <taxon>Agaricineae</taxon>
        <taxon>Nidulariaceae</taxon>
        <taxon>Crucibulum</taxon>
    </lineage>
</organism>
<dbReference type="SUPFAM" id="SSF56112">
    <property type="entry name" value="Protein kinase-like (PK-like)"/>
    <property type="match status" value="1"/>
</dbReference>
<dbReference type="STRING" id="68775.A0A5C3M0B6"/>
<dbReference type="GO" id="GO:0004672">
    <property type="term" value="F:protein kinase activity"/>
    <property type="evidence" value="ECO:0007669"/>
    <property type="project" value="InterPro"/>
</dbReference>
<evidence type="ECO:0000313" key="4">
    <source>
        <dbReference type="Proteomes" id="UP000308652"/>
    </source>
</evidence>
<protein>
    <recommendedName>
        <fullName evidence="2">Protein kinase domain-containing protein</fullName>
    </recommendedName>
</protein>
<dbReference type="PANTHER" id="PTHR37171">
    <property type="entry name" value="SERINE/THREONINE-PROTEIN KINASE YRZF-RELATED"/>
    <property type="match status" value="1"/>
</dbReference>
<dbReference type="PANTHER" id="PTHR37171:SF1">
    <property type="entry name" value="SERINE_THREONINE-PROTEIN KINASE YRZF-RELATED"/>
    <property type="match status" value="1"/>
</dbReference>
<proteinExistence type="predicted"/>
<evidence type="ECO:0000313" key="3">
    <source>
        <dbReference type="EMBL" id="TFK38660.1"/>
    </source>
</evidence>
<keyword evidence="4" id="KW-1185">Reference proteome</keyword>
<dbReference type="Proteomes" id="UP000308652">
    <property type="component" value="Unassembled WGS sequence"/>
</dbReference>
<feature type="domain" description="Protein kinase" evidence="2">
    <location>
        <begin position="521"/>
        <end position="711"/>
    </location>
</feature>
<feature type="region of interest" description="Disordered" evidence="1">
    <location>
        <begin position="419"/>
        <end position="449"/>
    </location>
</feature>
<dbReference type="InterPro" id="IPR011009">
    <property type="entry name" value="Kinase-like_dom_sf"/>
</dbReference>
<reference evidence="3 4" key="1">
    <citation type="journal article" date="2019" name="Nat. Ecol. Evol.">
        <title>Megaphylogeny resolves global patterns of mushroom evolution.</title>
        <authorList>
            <person name="Varga T."/>
            <person name="Krizsan K."/>
            <person name="Foldi C."/>
            <person name="Dima B."/>
            <person name="Sanchez-Garcia M."/>
            <person name="Sanchez-Ramirez S."/>
            <person name="Szollosi G.J."/>
            <person name="Szarkandi J.G."/>
            <person name="Papp V."/>
            <person name="Albert L."/>
            <person name="Andreopoulos W."/>
            <person name="Angelini C."/>
            <person name="Antonin V."/>
            <person name="Barry K.W."/>
            <person name="Bougher N.L."/>
            <person name="Buchanan P."/>
            <person name="Buyck B."/>
            <person name="Bense V."/>
            <person name="Catcheside P."/>
            <person name="Chovatia M."/>
            <person name="Cooper J."/>
            <person name="Damon W."/>
            <person name="Desjardin D."/>
            <person name="Finy P."/>
            <person name="Geml J."/>
            <person name="Haridas S."/>
            <person name="Hughes K."/>
            <person name="Justo A."/>
            <person name="Karasinski D."/>
            <person name="Kautmanova I."/>
            <person name="Kiss B."/>
            <person name="Kocsube S."/>
            <person name="Kotiranta H."/>
            <person name="LaButti K.M."/>
            <person name="Lechner B.E."/>
            <person name="Liimatainen K."/>
            <person name="Lipzen A."/>
            <person name="Lukacs Z."/>
            <person name="Mihaltcheva S."/>
            <person name="Morgado L.N."/>
            <person name="Niskanen T."/>
            <person name="Noordeloos M.E."/>
            <person name="Ohm R.A."/>
            <person name="Ortiz-Santana B."/>
            <person name="Ovrebo C."/>
            <person name="Racz N."/>
            <person name="Riley R."/>
            <person name="Savchenko A."/>
            <person name="Shiryaev A."/>
            <person name="Soop K."/>
            <person name="Spirin V."/>
            <person name="Szebenyi C."/>
            <person name="Tomsovsky M."/>
            <person name="Tulloss R.E."/>
            <person name="Uehling J."/>
            <person name="Grigoriev I.V."/>
            <person name="Vagvolgyi C."/>
            <person name="Papp T."/>
            <person name="Martin F.M."/>
            <person name="Miettinen O."/>
            <person name="Hibbett D.S."/>
            <person name="Nagy L.G."/>
        </authorList>
    </citation>
    <scope>NUCLEOTIDE SEQUENCE [LARGE SCALE GENOMIC DNA]</scope>
    <source>
        <strain evidence="3 4">CBS 166.37</strain>
    </source>
</reference>
<evidence type="ECO:0000256" key="1">
    <source>
        <dbReference type="SAM" id="MobiDB-lite"/>
    </source>
</evidence>
<dbReference type="EMBL" id="ML213602">
    <property type="protein sequence ID" value="TFK38660.1"/>
    <property type="molecule type" value="Genomic_DNA"/>
</dbReference>
<dbReference type="InterPro" id="IPR008266">
    <property type="entry name" value="Tyr_kinase_AS"/>
</dbReference>
<dbReference type="PROSITE" id="PS50011">
    <property type="entry name" value="PROTEIN_KINASE_DOM"/>
    <property type="match status" value="1"/>
</dbReference>
<sequence length="711" mass="80353">MANKNESADVLHPSLDKVLNFRPMLLEQDPRSSPLIISPLSFYDKHVHESFWLKYVRPMPTLVSDLSLVVEESINSFKERGFSFPSELFPPPDDSYPTRMPMMDAHSVAQHYATYISRSCCEAAAKLIIHPQSAKWGQALFFTGIPNHFGERTWDDFVAHGYSLRVMRNEFPPHSLKIHPLFMDRLDEPTKEMLQSLMTTFPHLATWQMLAVSSEAAELLKGISFMKSAHFPWSKPGTGGYFVKPKEFPLSLDGDLAFLSTPHLNNQPGVDHKVISAATQLPEGRRTKSSKKGLESPKFEIDQRVIPPLRTGQRRGRSSKYRIDQSHFIQRAWVEAVNRDSTFIVFHSGQYERIAIRHRATQTLYVSDLVDIHGSENPAYGRLQVGLYAAVFRDALDRLPLVDKLQDIEPASSKKRLLNHDEFPKNVDKKRKTSTPSSKESNGPSRNENHPEICLNFTRSFFHEVCRRDYMLLTLNYGIYRSAAPSSFLRCGHALVQGEGPYSLIDPKRKPAYSLEQCLSLVLDTEIARGAVGIVHNATLSLSDAGGAVVSSKVAVKLAFSSEERDKLRHEFSIYCELSKDPGVKGVLHIFGLFQDMEDGTLALVMEHGGISVRGRELKAKNAYTAQVTISKTESELFVESLKSIHNAGVRHKDIRAENMVLKDSQVYFIDFDRAETRPTPKGLQRELHRLMNIIQGCYLESEMESMSSKS</sequence>
<dbReference type="PROSITE" id="PS00109">
    <property type="entry name" value="PROTEIN_KINASE_TYR"/>
    <property type="match status" value="1"/>
</dbReference>
<dbReference type="InterPro" id="IPR000719">
    <property type="entry name" value="Prot_kinase_dom"/>
</dbReference>